<dbReference type="Pfam" id="PF07714">
    <property type="entry name" value="PK_Tyr_Ser-Thr"/>
    <property type="match status" value="1"/>
</dbReference>
<dbReference type="PROSITE" id="PS50011">
    <property type="entry name" value="PROTEIN_KINASE_DOM"/>
    <property type="match status" value="1"/>
</dbReference>
<dbReference type="InterPro" id="IPR008266">
    <property type="entry name" value="Tyr_kinase_AS"/>
</dbReference>
<keyword evidence="25" id="KW-1185">Reference proteome</keyword>
<dbReference type="GO" id="GO:0043235">
    <property type="term" value="C:receptor complex"/>
    <property type="evidence" value="ECO:0007669"/>
    <property type="project" value="TreeGrafter"/>
</dbReference>
<evidence type="ECO:0000256" key="8">
    <source>
        <dbReference type="ARBA" id="ARBA00022989"/>
    </source>
</evidence>
<evidence type="ECO:0000256" key="11">
    <source>
        <dbReference type="ARBA" id="ARBA00023157"/>
    </source>
</evidence>
<feature type="domain" description="Protein kinase" evidence="22">
    <location>
        <begin position="522"/>
        <end position="827"/>
    </location>
</feature>
<dbReference type="InterPro" id="IPR020635">
    <property type="entry name" value="Tyr_kinase_cat_dom"/>
</dbReference>
<dbReference type="SUPFAM" id="SSF56112">
    <property type="entry name" value="Protein kinase-like (PK-like)"/>
    <property type="match status" value="1"/>
</dbReference>
<organism evidence="24 25">
    <name type="scientific">Salarias fasciatus</name>
    <name type="common">Jewelled blenny</name>
    <name type="synonym">Blennius fasciatus</name>
    <dbReference type="NCBI Taxonomy" id="181472"/>
    <lineage>
        <taxon>Eukaryota</taxon>
        <taxon>Metazoa</taxon>
        <taxon>Chordata</taxon>
        <taxon>Craniata</taxon>
        <taxon>Vertebrata</taxon>
        <taxon>Euteleostomi</taxon>
        <taxon>Actinopterygii</taxon>
        <taxon>Neopterygii</taxon>
        <taxon>Teleostei</taxon>
        <taxon>Neoteleostei</taxon>
        <taxon>Acanthomorphata</taxon>
        <taxon>Ovalentaria</taxon>
        <taxon>Blenniimorphae</taxon>
        <taxon>Blenniiformes</taxon>
        <taxon>Blennioidei</taxon>
        <taxon>Blenniidae</taxon>
        <taxon>Salariinae</taxon>
        <taxon>Salarias</taxon>
    </lineage>
</organism>
<keyword evidence="21" id="KW-0732">Signal</keyword>
<keyword evidence="10" id="KW-0829">Tyrosine-protein kinase</keyword>
<dbReference type="Gene3D" id="2.60.40.10">
    <property type="entry name" value="Immunoglobulins"/>
    <property type="match status" value="4"/>
</dbReference>
<evidence type="ECO:0000256" key="1">
    <source>
        <dbReference type="ARBA" id="ARBA00004251"/>
    </source>
</evidence>
<dbReference type="InterPro" id="IPR013098">
    <property type="entry name" value="Ig_I-set"/>
</dbReference>
<evidence type="ECO:0000256" key="16">
    <source>
        <dbReference type="PIRSR" id="PIRSR000615-1"/>
    </source>
</evidence>
<dbReference type="InterPro" id="IPR050122">
    <property type="entry name" value="RTK"/>
</dbReference>
<keyword evidence="18" id="KW-0479">Metal-binding</keyword>
<dbReference type="PANTHER" id="PTHR24416">
    <property type="entry name" value="TYROSINE-PROTEIN KINASE RECEPTOR"/>
    <property type="match status" value="1"/>
</dbReference>
<dbReference type="InterPro" id="IPR000719">
    <property type="entry name" value="Prot_kinase_dom"/>
</dbReference>
<dbReference type="Gene3D" id="3.30.200.20">
    <property type="entry name" value="Phosphorylase Kinase, domain 1"/>
    <property type="match status" value="1"/>
</dbReference>
<feature type="signal peptide" evidence="21">
    <location>
        <begin position="1"/>
        <end position="25"/>
    </location>
</feature>
<dbReference type="AlphaFoldDB" id="A0A672FH61"/>
<accession>A0A672FH61</accession>
<feature type="domain" description="Ig-like" evidence="23">
    <location>
        <begin position="250"/>
        <end position="355"/>
    </location>
</feature>
<dbReference type="GO" id="GO:0046872">
    <property type="term" value="F:metal ion binding"/>
    <property type="evidence" value="ECO:0007669"/>
    <property type="project" value="UniProtKB-KW"/>
</dbReference>
<sequence length="926" mass="102216">MHVPRGTRMHFVLGVIFIGLDGVDSLELVPSASQVLLDSNSNYTVCSGWSEVTWRLTEDSQVEGVVVQNQGSSSELQLVNATWRNSGRYTCEEESSDQSRYVDIFIPGKGPDEWFIPSVPGLVMKETEEDTIPCVVSDPHLNVSLYEHGKQTAVVGMAYEPGRGFTGHLNDTSYVCVAVRGHEEKTSQVFYVFSIVGETPVCPLYFNFISVLKRGEVLTVTCTVRDTEMVFFSWNFPRSQDIQPLTEFLPNQIRSFINITAVTAADSGTKEGRTVEKNVTVRANTSSLLHHTVEFSVEIDAHPPPTVQWTRNNQTIRGCLIDRYMSTLRLVRVQLDQAGSYAATASNEDDEDQVIFQLEVKAAPRITALSEVDSKTVLCVSEGTPPPTVTWYTCHNSDGCSTSSGSWTSLLESSEGVTLQSNVSQVERGVAQVNSNMSNVASPGRKSIRFIRTVACHLFVASVNCCALVFGSLVFVFCWQKPGYEVRWKVIETVSPDGQQYTYLDPTHLPYNATWEIPRDRIVLGQVLGSGAFGRVVEATVSGLIHSDSTTKVAVKMVKRTPRMEAIVRKTLAAVGASSPNSNSECSPMVNYLQKNKHSFLQGDTQSGSDGGYMDMNKEESVQYVAMKELNYADIEPAVYETPDTPAGDQEAPALLLSDSPLLSLQDLLSFSFQVSQAMNFLSSRKCVHRDLAARNVLVCEGKLVKVGDFGLARDMLKDQNYVARGNSFLPLKWMAPESIFQNVYSSQSDVWSYGVLLWEIFSLGSSPYSELPMTQEFCSALKRGHRMSRPQHAPPHMYELMKQCWDDKPQSRPSFSSIVATVGNLLSDDYKQVQTHIQTHKQTHTGRLNLKPCPLFSGSSAPQVTVDLLEAEPVEAGPSHGTYILPAADVTIETDSNAAPQLDESLVEPPTAPPADQEEEEESNL</sequence>
<dbReference type="PRINTS" id="PR00109">
    <property type="entry name" value="TYRKINASE"/>
</dbReference>
<dbReference type="Pfam" id="PF07679">
    <property type="entry name" value="I-set"/>
    <property type="match status" value="1"/>
</dbReference>
<keyword evidence="8" id="KW-1133">Transmembrane helix</keyword>
<keyword evidence="4" id="KW-0597">Phosphoprotein</keyword>
<evidence type="ECO:0000256" key="6">
    <source>
        <dbReference type="ARBA" id="ARBA00022741"/>
    </source>
</evidence>
<protein>
    <recommendedName>
        <fullName evidence="2">receptor protein-tyrosine kinase</fullName>
        <ecNumber evidence="2">2.7.10.1</ecNumber>
    </recommendedName>
</protein>
<keyword evidence="13" id="KW-0325">Glycoprotein</keyword>
<dbReference type="PANTHER" id="PTHR24416:SF53">
    <property type="entry name" value="PLATELET-DERIVED GROWTH FACTOR RECEPTOR BETA"/>
    <property type="match status" value="1"/>
</dbReference>
<dbReference type="GO" id="GO:0014911">
    <property type="term" value="P:positive regulation of smooth muscle cell migration"/>
    <property type="evidence" value="ECO:0007669"/>
    <property type="project" value="TreeGrafter"/>
</dbReference>
<comment type="catalytic activity">
    <reaction evidence="15">
        <text>L-tyrosyl-[protein] + ATP = O-phospho-L-tyrosyl-[protein] + ADP + H(+)</text>
        <dbReference type="Rhea" id="RHEA:10596"/>
        <dbReference type="Rhea" id="RHEA-COMP:10136"/>
        <dbReference type="Rhea" id="RHEA-COMP:20101"/>
        <dbReference type="ChEBI" id="CHEBI:15378"/>
        <dbReference type="ChEBI" id="CHEBI:30616"/>
        <dbReference type="ChEBI" id="CHEBI:46858"/>
        <dbReference type="ChEBI" id="CHEBI:61978"/>
        <dbReference type="ChEBI" id="CHEBI:456216"/>
        <dbReference type="EC" id="2.7.10.1"/>
    </reaction>
</comment>
<evidence type="ECO:0000256" key="19">
    <source>
        <dbReference type="PROSITE-ProRule" id="PRU10141"/>
    </source>
</evidence>
<dbReference type="GO" id="GO:0001525">
    <property type="term" value="P:angiogenesis"/>
    <property type="evidence" value="ECO:0007669"/>
    <property type="project" value="TreeGrafter"/>
</dbReference>
<evidence type="ECO:0000256" key="20">
    <source>
        <dbReference type="SAM" id="MobiDB-lite"/>
    </source>
</evidence>
<evidence type="ECO:0000256" key="15">
    <source>
        <dbReference type="ARBA" id="ARBA00051243"/>
    </source>
</evidence>
<keyword evidence="11" id="KW-1015">Disulfide bond</keyword>
<evidence type="ECO:0000313" key="25">
    <source>
        <dbReference type="Proteomes" id="UP000472267"/>
    </source>
</evidence>
<evidence type="ECO:0000256" key="7">
    <source>
        <dbReference type="ARBA" id="ARBA00022840"/>
    </source>
</evidence>
<dbReference type="Pfam" id="PF25305">
    <property type="entry name" value="Ig_PDGFR_d4"/>
    <property type="match status" value="1"/>
</dbReference>
<dbReference type="PROSITE" id="PS00107">
    <property type="entry name" value="PROTEIN_KINASE_ATP"/>
    <property type="match status" value="1"/>
</dbReference>
<gene>
    <name evidence="24" type="primary">LOC115395755</name>
</gene>
<dbReference type="Proteomes" id="UP000472267">
    <property type="component" value="Chromosome 10"/>
</dbReference>
<keyword evidence="5" id="KW-0812">Transmembrane</keyword>
<dbReference type="Gene3D" id="1.10.510.10">
    <property type="entry name" value="Transferase(Phosphotransferase) domain 1"/>
    <property type="match status" value="1"/>
</dbReference>
<proteinExistence type="predicted"/>
<evidence type="ECO:0000256" key="18">
    <source>
        <dbReference type="PIRSR" id="PIRSR000615-3"/>
    </source>
</evidence>
<dbReference type="Ensembl" id="ENSSFAT00005004079.1">
    <property type="protein sequence ID" value="ENSSFAP00005003810.1"/>
    <property type="gene ID" value="ENSSFAG00005002602.1"/>
</dbReference>
<dbReference type="PIRSF" id="PIRSF000615">
    <property type="entry name" value="TyrPK_CSF1-R"/>
    <property type="match status" value="1"/>
</dbReference>
<dbReference type="SMART" id="SM00409">
    <property type="entry name" value="IG"/>
    <property type="match status" value="2"/>
</dbReference>
<dbReference type="InterPro" id="IPR001245">
    <property type="entry name" value="Ser-Thr/Tyr_kinase_cat_dom"/>
</dbReference>
<feature type="chain" id="PRO_5045665948" description="receptor protein-tyrosine kinase" evidence="21">
    <location>
        <begin position="26"/>
        <end position="926"/>
    </location>
</feature>
<evidence type="ECO:0000256" key="4">
    <source>
        <dbReference type="ARBA" id="ARBA00022553"/>
    </source>
</evidence>
<feature type="active site" description="Proton acceptor" evidence="16">
    <location>
        <position position="691"/>
    </location>
</feature>
<dbReference type="SUPFAM" id="SSF48726">
    <property type="entry name" value="Immunoglobulin"/>
    <property type="match status" value="1"/>
</dbReference>
<evidence type="ECO:0000256" key="17">
    <source>
        <dbReference type="PIRSR" id="PIRSR000615-2"/>
    </source>
</evidence>
<dbReference type="OMA" id="CEDSRMN"/>
<keyword evidence="12" id="KW-0675">Receptor</keyword>
<dbReference type="GO" id="GO:0005019">
    <property type="term" value="F:platelet-derived growth factor beta-receptor activity"/>
    <property type="evidence" value="ECO:0007669"/>
    <property type="project" value="TreeGrafter"/>
</dbReference>
<evidence type="ECO:0000259" key="22">
    <source>
        <dbReference type="PROSITE" id="PS50011"/>
    </source>
</evidence>
<keyword evidence="14" id="KW-0393">Immunoglobulin domain</keyword>
<evidence type="ECO:0000256" key="10">
    <source>
        <dbReference type="ARBA" id="ARBA00023137"/>
    </source>
</evidence>
<dbReference type="EC" id="2.7.10.1" evidence="2"/>
<dbReference type="GO" id="GO:0060326">
    <property type="term" value="P:cell chemotaxis"/>
    <property type="evidence" value="ECO:0007669"/>
    <property type="project" value="TreeGrafter"/>
</dbReference>
<evidence type="ECO:0000256" key="13">
    <source>
        <dbReference type="ARBA" id="ARBA00023180"/>
    </source>
</evidence>
<feature type="binding site" evidence="18">
    <location>
        <position position="709"/>
    </location>
    <ligand>
        <name>Mg(2+)</name>
        <dbReference type="ChEBI" id="CHEBI:18420"/>
    </ligand>
</feature>
<dbReference type="InterPro" id="IPR036179">
    <property type="entry name" value="Ig-like_dom_sf"/>
</dbReference>
<dbReference type="InterPro" id="IPR011009">
    <property type="entry name" value="Kinase-like_dom_sf"/>
</dbReference>
<keyword evidence="7 17" id="KW-0067">ATP-binding</keyword>
<feature type="binding site" evidence="17">
    <location>
        <position position="695"/>
    </location>
    <ligand>
        <name>ATP</name>
        <dbReference type="ChEBI" id="CHEBI:30616"/>
    </ligand>
</feature>
<evidence type="ECO:0000256" key="3">
    <source>
        <dbReference type="ARBA" id="ARBA00022475"/>
    </source>
</evidence>
<keyword evidence="3" id="KW-1003">Cell membrane</keyword>
<keyword evidence="10" id="KW-0808">Transferase</keyword>
<keyword evidence="10" id="KW-0418">Kinase</keyword>
<dbReference type="GO" id="GO:0005886">
    <property type="term" value="C:plasma membrane"/>
    <property type="evidence" value="ECO:0007669"/>
    <property type="project" value="UniProtKB-SubCell"/>
</dbReference>
<reference evidence="24" key="2">
    <citation type="submission" date="2025-08" db="UniProtKB">
        <authorList>
            <consortium name="Ensembl"/>
        </authorList>
    </citation>
    <scope>IDENTIFICATION</scope>
</reference>
<evidence type="ECO:0000256" key="2">
    <source>
        <dbReference type="ARBA" id="ARBA00011902"/>
    </source>
</evidence>
<feature type="binding site" evidence="18">
    <location>
        <position position="501"/>
    </location>
    <ligand>
        <name>Mg(2+)</name>
        <dbReference type="ChEBI" id="CHEBI:18420"/>
    </ligand>
</feature>
<dbReference type="GO" id="GO:0048407">
    <property type="term" value="F:platelet-derived growth factor binding"/>
    <property type="evidence" value="ECO:0007669"/>
    <property type="project" value="TreeGrafter"/>
</dbReference>
<dbReference type="PROSITE" id="PS50835">
    <property type="entry name" value="IG_LIKE"/>
    <property type="match status" value="1"/>
</dbReference>
<name>A0A672FH61_SALFA</name>
<feature type="binding site" evidence="17">
    <location>
        <begin position="529"/>
        <end position="536"/>
    </location>
    <ligand>
        <name>ATP</name>
        <dbReference type="ChEBI" id="CHEBI:30616"/>
    </ligand>
</feature>
<evidence type="ECO:0000256" key="5">
    <source>
        <dbReference type="ARBA" id="ARBA00022692"/>
    </source>
</evidence>
<dbReference type="InterPro" id="IPR007110">
    <property type="entry name" value="Ig-like_dom"/>
</dbReference>
<evidence type="ECO:0000256" key="9">
    <source>
        <dbReference type="ARBA" id="ARBA00023136"/>
    </source>
</evidence>
<evidence type="ECO:0000256" key="12">
    <source>
        <dbReference type="ARBA" id="ARBA00023170"/>
    </source>
</evidence>
<dbReference type="InParanoid" id="A0A672FH61"/>
<dbReference type="PROSITE" id="PS00109">
    <property type="entry name" value="PROTEIN_KINASE_TYR"/>
    <property type="match status" value="1"/>
</dbReference>
<evidence type="ECO:0000256" key="21">
    <source>
        <dbReference type="SAM" id="SignalP"/>
    </source>
</evidence>
<feature type="binding site" evidence="18">
    <location>
        <position position="696"/>
    </location>
    <ligand>
        <name>Mg(2+)</name>
        <dbReference type="ChEBI" id="CHEBI:18420"/>
    </ligand>
</feature>
<dbReference type="GO" id="GO:0005524">
    <property type="term" value="F:ATP binding"/>
    <property type="evidence" value="ECO:0007669"/>
    <property type="project" value="UniProtKB-UniRule"/>
</dbReference>
<evidence type="ECO:0000313" key="24">
    <source>
        <dbReference type="Ensembl" id="ENSSFAP00005003810.1"/>
    </source>
</evidence>
<dbReference type="SMART" id="SM00219">
    <property type="entry name" value="TyrKc"/>
    <property type="match status" value="1"/>
</dbReference>
<feature type="binding site" evidence="17 19">
    <location>
        <position position="556"/>
    </location>
    <ligand>
        <name>ATP</name>
        <dbReference type="ChEBI" id="CHEBI:30616"/>
    </ligand>
</feature>
<evidence type="ECO:0000259" key="23">
    <source>
        <dbReference type="PROSITE" id="PS50835"/>
    </source>
</evidence>
<dbReference type="InterPro" id="IPR013783">
    <property type="entry name" value="Ig-like_fold"/>
</dbReference>
<dbReference type="InterPro" id="IPR017441">
    <property type="entry name" value="Protein_kinase_ATP_BS"/>
</dbReference>
<keyword evidence="18" id="KW-0460">Magnesium</keyword>
<keyword evidence="6 17" id="KW-0547">Nucleotide-binding</keyword>
<feature type="region of interest" description="Disordered" evidence="20">
    <location>
        <begin position="895"/>
        <end position="926"/>
    </location>
</feature>
<evidence type="ECO:0000256" key="14">
    <source>
        <dbReference type="ARBA" id="ARBA00023319"/>
    </source>
</evidence>
<keyword evidence="9" id="KW-0472">Membrane</keyword>
<comment type="subcellular location">
    <subcellularLocation>
        <location evidence="1">Cell membrane</location>
        <topology evidence="1">Single-pass type I membrane protein</topology>
    </subcellularLocation>
</comment>
<reference evidence="24" key="3">
    <citation type="submission" date="2025-09" db="UniProtKB">
        <authorList>
            <consortium name="Ensembl"/>
        </authorList>
    </citation>
    <scope>IDENTIFICATION</scope>
</reference>
<dbReference type="InterPro" id="IPR003599">
    <property type="entry name" value="Ig_sub"/>
</dbReference>
<reference evidence="24" key="1">
    <citation type="submission" date="2019-06" db="EMBL/GenBank/DDBJ databases">
        <authorList>
            <consortium name="Wellcome Sanger Institute Data Sharing"/>
        </authorList>
    </citation>
    <scope>NUCLEOTIDE SEQUENCE [LARGE SCALE GENOMIC DNA]</scope>
</reference>
<feature type="compositionally biased region" description="Acidic residues" evidence="20">
    <location>
        <begin position="917"/>
        <end position="926"/>
    </location>
</feature>